<dbReference type="PANTHER" id="PTHR43163">
    <property type="entry name" value="DIPEPTIDE TRANSPORT SYSTEM PERMEASE PROTEIN DPPB-RELATED"/>
    <property type="match status" value="1"/>
</dbReference>
<dbReference type="PROSITE" id="PS50928">
    <property type="entry name" value="ABC_TM1"/>
    <property type="match status" value="1"/>
</dbReference>
<reference evidence="9 10" key="1">
    <citation type="submission" date="2021-12" db="EMBL/GenBank/DDBJ databases">
        <title>Genome sequence of Kibdelosporangium philippinense ATCC 49844.</title>
        <authorList>
            <person name="Fedorov E.A."/>
            <person name="Omeragic M."/>
            <person name="Shalygina K.F."/>
            <person name="Maclea K.S."/>
        </authorList>
    </citation>
    <scope>NUCLEOTIDE SEQUENCE [LARGE SCALE GENOMIC DNA]</scope>
    <source>
        <strain evidence="9 10">ATCC 49844</strain>
    </source>
</reference>
<keyword evidence="10" id="KW-1185">Reference proteome</keyword>
<evidence type="ECO:0000256" key="3">
    <source>
        <dbReference type="ARBA" id="ARBA00022475"/>
    </source>
</evidence>
<evidence type="ECO:0000256" key="6">
    <source>
        <dbReference type="ARBA" id="ARBA00023136"/>
    </source>
</evidence>
<keyword evidence="4 7" id="KW-0812">Transmembrane</keyword>
<dbReference type="Pfam" id="PF19300">
    <property type="entry name" value="BPD_transp_1_N"/>
    <property type="match status" value="1"/>
</dbReference>
<evidence type="ECO:0000313" key="10">
    <source>
        <dbReference type="Proteomes" id="UP001521150"/>
    </source>
</evidence>
<dbReference type="Pfam" id="PF00528">
    <property type="entry name" value="BPD_transp_1"/>
    <property type="match status" value="1"/>
</dbReference>
<dbReference type="InterPro" id="IPR045621">
    <property type="entry name" value="BPD_transp_1_N"/>
</dbReference>
<feature type="transmembrane region" description="Helical" evidence="7">
    <location>
        <begin position="302"/>
        <end position="324"/>
    </location>
</feature>
<evidence type="ECO:0000259" key="8">
    <source>
        <dbReference type="PROSITE" id="PS50928"/>
    </source>
</evidence>
<dbReference type="Gene3D" id="1.10.3720.10">
    <property type="entry name" value="MetI-like"/>
    <property type="match status" value="1"/>
</dbReference>
<dbReference type="CDD" id="cd06261">
    <property type="entry name" value="TM_PBP2"/>
    <property type="match status" value="1"/>
</dbReference>
<proteinExistence type="inferred from homology"/>
<feature type="transmembrane region" description="Helical" evidence="7">
    <location>
        <begin position="137"/>
        <end position="157"/>
    </location>
</feature>
<evidence type="ECO:0000256" key="4">
    <source>
        <dbReference type="ARBA" id="ARBA00022692"/>
    </source>
</evidence>
<evidence type="ECO:0000313" key="9">
    <source>
        <dbReference type="EMBL" id="MCE7003111.1"/>
    </source>
</evidence>
<gene>
    <name evidence="9" type="ORF">LWC34_09755</name>
</gene>
<comment type="subcellular location">
    <subcellularLocation>
        <location evidence="1 7">Cell membrane</location>
        <topology evidence="1 7">Multi-pass membrane protein</topology>
    </subcellularLocation>
</comment>
<dbReference type="Proteomes" id="UP001521150">
    <property type="component" value="Unassembled WGS sequence"/>
</dbReference>
<dbReference type="PANTHER" id="PTHR43163:SF7">
    <property type="entry name" value="DIPEPTIDE-TRANSPORT INTEGRAL MEMBRANE PROTEIN ABC TRANSPORTER DPPB-RELATED"/>
    <property type="match status" value="1"/>
</dbReference>
<comment type="caution">
    <text evidence="9">The sequence shown here is derived from an EMBL/GenBank/DDBJ whole genome shotgun (WGS) entry which is preliminary data.</text>
</comment>
<dbReference type="InterPro" id="IPR035906">
    <property type="entry name" value="MetI-like_sf"/>
</dbReference>
<keyword evidence="6 7" id="KW-0472">Membrane</keyword>
<dbReference type="SUPFAM" id="SSF161098">
    <property type="entry name" value="MetI-like"/>
    <property type="match status" value="1"/>
</dbReference>
<evidence type="ECO:0000256" key="5">
    <source>
        <dbReference type="ARBA" id="ARBA00022989"/>
    </source>
</evidence>
<accession>A0ABS8Z5D3</accession>
<organism evidence="9 10">
    <name type="scientific">Kibdelosporangium philippinense</name>
    <dbReference type="NCBI Taxonomy" id="211113"/>
    <lineage>
        <taxon>Bacteria</taxon>
        <taxon>Bacillati</taxon>
        <taxon>Actinomycetota</taxon>
        <taxon>Actinomycetes</taxon>
        <taxon>Pseudonocardiales</taxon>
        <taxon>Pseudonocardiaceae</taxon>
        <taxon>Kibdelosporangium</taxon>
    </lineage>
</organism>
<dbReference type="InterPro" id="IPR000515">
    <property type="entry name" value="MetI-like"/>
</dbReference>
<comment type="similarity">
    <text evidence="7">Belongs to the binding-protein-dependent transport system permease family.</text>
</comment>
<evidence type="ECO:0000256" key="1">
    <source>
        <dbReference type="ARBA" id="ARBA00004651"/>
    </source>
</evidence>
<feature type="transmembrane region" description="Helical" evidence="7">
    <location>
        <begin position="251"/>
        <end position="273"/>
    </location>
</feature>
<dbReference type="EMBL" id="JAJVCN010000001">
    <property type="protein sequence ID" value="MCE7003111.1"/>
    <property type="molecule type" value="Genomic_DNA"/>
</dbReference>
<name>A0ABS8Z5D3_9PSEU</name>
<keyword evidence="3" id="KW-1003">Cell membrane</keyword>
<feature type="transmembrane region" description="Helical" evidence="7">
    <location>
        <begin position="15"/>
        <end position="37"/>
    </location>
</feature>
<evidence type="ECO:0000256" key="7">
    <source>
        <dbReference type="RuleBase" id="RU363032"/>
    </source>
</evidence>
<protein>
    <submittedName>
        <fullName evidence="9">ABC transporter permease</fullName>
    </submittedName>
</protein>
<feature type="domain" description="ABC transmembrane type-1" evidence="8">
    <location>
        <begin position="101"/>
        <end position="317"/>
    </location>
</feature>
<keyword evidence="5 7" id="KW-1133">Transmembrane helix</keyword>
<evidence type="ECO:0000256" key="2">
    <source>
        <dbReference type="ARBA" id="ARBA00022448"/>
    </source>
</evidence>
<dbReference type="RefSeq" id="WP_233724671.1">
    <property type="nucleotide sequence ID" value="NZ_JAJVCN010000001.1"/>
</dbReference>
<keyword evidence="2 7" id="KW-0813">Transport</keyword>
<feature type="transmembrane region" description="Helical" evidence="7">
    <location>
        <begin position="105"/>
        <end position="125"/>
    </location>
</feature>
<sequence>MKGTDPLIRFLARRLINYVVLCLVAVFLAFTLASATFDPVGILQQRNPQPPAATIEAKWVELHLDQPVPQRFLTWIGGVVHGDFGVTVTSRPVADELPRRIGVSLRLFLIGTAVGMLLGVSLGAVSAIRQYRVSDHVATLFAFVVLSTPVFVIGTLLKQPAQQFNDLIGNNWLQTTGEYTPGFSGGWLAGLGDRLRYLIVPTVTIVLGQIAFYSRYQRSAMLDVLESDYVRTARAKGLPRRRALLKHGLRTALIPMATLFAFGFGLLVTGGTFTEKVFSWHGMGEWLIDGIGAQDANVVATVTLFIAVCVLVSVVLADVLYAALDPRVRA</sequence>